<evidence type="ECO:0000313" key="4">
    <source>
        <dbReference type="Proteomes" id="UP000054016"/>
    </source>
</evidence>
<reference evidence="4" key="1">
    <citation type="submission" date="2015-06" db="EMBL/GenBank/DDBJ databases">
        <title>New insights into the roles of widespread benthic archaea in carbon and nitrogen cycling.</title>
        <authorList>
            <person name="Lazar C.S."/>
            <person name="Baker B.J."/>
            <person name="Seitz K.W."/>
            <person name="Hyde A.S."/>
            <person name="Dick G.J."/>
            <person name="Hinrichs K.-U."/>
            <person name="Teske A.P."/>
        </authorList>
    </citation>
    <scope>NUCLEOTIDE SEQUENCE [LARGE SCALE GENOMIC DNA]</scope>
</reference>
<accession>A0A0M0BSB7</accession>
<comment type="function">
    <text evidence="2">Part of ribonuclease P, a protein complex that generates mature tRNA molecules by cleaving their 5'-ends.</text>
</comment>
<dbReference type="GO" id="GO:0005737">
    <property type="term" value="C:cytoplasm"/>
    <property type="evidence" value="ECO:0007669"/>
    <property type="project" value="UniProtKB-SubCell"/>
</dbReference>
<keyword evidence="2" id="KW-0378">Hydrolase</keyword>
<proteinExistence type="inferred from homology"/>
<dbReference type="PANTHER" id="PTHR15441">
    <property type="entry name" value="RIBONUCLEASE P PROTEIN SUBUNIT P14"/>
    <property type="match status" value="1"/>
</dbReference>
<dbReference type="AlphaFoldDB" id="A0A0M0BSB7"/>
<sequence length="114" mass="12419">MLKRFKRRYLALQLDSEGLPSRKEFIDAVWGAITKLYGEQGASQTSLVLIDYDLEKKTAILRTSLITLDLVRASLATITSIASKEAALHITAVSGTIKALRKKLGNGKSTAQGN</sequence>
<keyword evidence="2" id="KW-0963">Cytoplasm</keyword>
<dbReference type="GO" id="GO:0030677">
    <property type="term" value="C:ribonuclease P complex"/>
    <property type="evidence" value="ECO:0007669"/>
    <property type="project" value="UniProtKB-UniRule"/>
</dbReference>
<comment type="caution">
    <text evidence="3">The sequence shown here is derived from an EMBL/GenBank/DDBJ whole genome shotgun (WGS) entry which is preliminary data.</text>
</comment>
<dbReference type="InterPro" id="IPR016819">
    <property type="entry name" value="RNase_P/MRP_POP5"/>
</dbReference>
<dbReference type="Pfam" id="PF01900">
    <property type="entry name" value="RNase_P_Rpp14"/>
    <property type="match status" value="1"/>
</dbReference>
<gene>
    <name evidence="2" type="primary">rnp2</name>
    <name evidence="3" type="ORF">AC478_02985</name>
</gene>
<dbReference type="GO" id="GO:0033204">
    <property type="term" value="F:ribonuclease P RNA binding"/>
    <property type="evidence" value="ECO:0007669"/>
    <property type="project" value="InterPro"/>
</dbReference>
<dbReference type="Gene3D" id="3.30.70.3250">
    <property type="entry name" value="Ribonuclease P, Pop5 subunit"/>
    <property type="match status" value="1"/>
</dbReference>
<organism evidence="3 4">
    <name type="scientific">miscellaneous Crenarchaeota group-1 archaeon SG8-32-3</name>
    <dbReference type="NCBI Taxonomy" id="1685125"/>
    <lineage>
        <taxon>Archaea</taxon>
        <taxon>Candidatus Bathyarchaeota</taxon>
        <taxon>MCG-1</taxon>
    </lineage>
</organism>
<dbReference type="InterPro" id="IPR002759">
    <property type="entry name" value="Pop5/Rpp14/Rnp2-like"/>
</dbReference>
<dbReference type="HAMAP" id="MF_00755">
    <property type="entry name" value="RNase_P_2"/>
    <property type="match status" value="1"/>
</dbReference>
<dbReference type="InterPro" id="IPR038085">
    <property type="entry name" value="Rnp2-like_sf"/>
</dbReference>
<dbReference type="PANTHER" id="PTHR15441:SF2">
    <property type="entry name" value="RIBONUCLEASE P_MRP PROTEIN SUBUNIT POP5"/>
    <property type="match status" value="1"/>
</dbReference>
<keyword evidence="2" id="KW-0255">Endonuclease</keyword>
<evidence type="ECO:0000256" key="2">
    <source>
        <dbReference type="HAMAP-Rule" id="MF_00755"/>
    </source>
</evidence>
<comment type="similarity">
    <text evidence="2">Belongs to the eukaryotic/archaeal RNase P protein component 2 family.</text>
</comment>
<evidence type="ECO:0000256" key="1">
    <source>
        <dbReference type="ARBA" id="ARBA00022694"/>
    </source>
</evidence>
<protein>
    <recommendedName>
        <fullName evidence="2">Ribonuclease P protein component 2</fullName>
        <shortName evidence="2">RNase P component 2</shortName>
        <ecNumber evidence="2">3.1.26.5</ecNumber>
    </recommendedName>
    <alternativeName>
        <fullName evidence="2">Pop5</fullName>
    </alternativeName>
</protein>
<keyword evidence="1 2" id="KW-0819">tRNA processing</keyword>
<keyword evidence="2" id="KW-0540">Nuclease</keyword>
<dbReference type="Proteomes" id="UP000054016">
    <property type="component" value="Unassembled WGS sequence"/>
</dbReference>
<comment type="catalytic activity">
    <reaction evidence="2">
        <text>Endonucleolytic cleavage of RNA, removing 5'-extranucleotides from tRNA precursor.</text>
        <dbReference type="EC" id="3.1.26.5"/>
    </reaction>
</comment>
<dbReference type="EC" id="3.1.26.5" evidence="2"/>
<dbReference type="GO" id="GO:0001682">
    <property type="term" value="P:tRNA 5'-leader removal"/>
    <property type="evidence" value="ECO:0007669"/>
    <property type="project" value="UniProtKB-UniRule"/>
</dbReference>
<comment type="subunit">
    <text evidence="2">Consists of a catalytic RNA component and at least 4-5 protein subunits.</text>
</comment>
<name>A0A0M0BSB7_9ARCH</name>
<dbReference type="SUPFAM" id="SSF160350">
    <property type="entry name" value="Rnp2-like"/>
    <property type="match status" value="1"/>
</dbReference>
<dbReference type="EMBL" id="LFWV01000037">
    <property type="protein sequence ID" value="KON31349.1"/>
    <property type="molecule type" value="Genomic_DNA"/>
</dbReference>
<evidence type="ECO:0000313" key="3">
    <source>
        <dbReference type="EMBL" id="KON31349.1"/>
    </source>
</evidence>
<comment type="subcellular location">
    <subcellularLocation>
        <location evidence="2">Cytoplasm</location>
    </subcellularLocation>
</comment>
<dbReference type="PIRSF" id="PIRSF023803">
    <property type="entry name" value="Ribonuclease_P_prd"/>
    <property type="match status" value="1"/>
</dbReference>
<dbReference type="GO" id="GO:0004526">
    <property type="term" value="F:ribonuclease P activity"/>
    <property type="evidence" value="ECO:0007669"/>
    <property type="project" value="UniProtKB-UniRule"/>
</dbReference>